<dbReference type="AlphaFoldDB" id="A0A1H8A5C7"/>
<evidence type="ECO:0000259" key="11">
    <source>
        <dbReference type="Pfam" id="PF00487"/>
    </source>
</evidence>
<proteinExistence type="inferred from homology"/>
<evidence type="ECO:0000256" key="3">
    <source>
        <dbReference type="ARBA" id="ARBA00022692"/>
    </source>
</evidence>
<keyword evidence="9 10" id="KW-0472">Membrane</keyword>
<protein>
    <submittedName>
        <fullName evidence="12">Stearoyl-CoA desaturase (Delta-9 desaturase)</fullName>
    </submittedName>
</protein>
<comment type="similarity">
    <text evidence="2">Belongs to the fatty acid desaturase type 2 family.</text>
</comment>
<evidence type="ECO:0000256" key="6">
    <source>
        <dbReference type="ARBA" id="ARBA00023002"/>
    </source>
</evidence>
<feature type="transmembrane region" description="Helical" evidence="10">
    <location>
        <begin position="180"/>
        <end position="198"/>
    </location>
</feature>
<dbReference type="PANTHER" id="PTHR11351:SF3">
    <property type="entry name" value="BLL4393 PROTEIN"/>
    <property type="match status" value="1"/>
</dbReference>
<keyword evidence="8" id="KW-0443">Lipid metabolism</keyword>
<dbReference type="GO" id="GO:0006631">
    <property type="term" value="P:fatty acid metabolic process"/>
    <property type="evidence" value="ECO:0007669"/>
    <property type="project" value="UniProtKB-KW"/>
</dbReference>
<evidence type="ECO:0000256" key="7">
    <source>
        <dbReference type="ARBA" id="ARBA00023004"/>
    </source>
</evidence>
<dbReference type="OrthoDB" id="9768289at2"/>
<keyword evidence="7" id="KW-0408">Iron</keyword>
<dbReference type="InterPro" id="IPR005804">
    <property type="entry name" value="FA_desaturase_dom"/>
</dbReference>
<keyword evidence="13" id="KW-1185">Reference proteome</keyword>
<dbReference type="PANTHER" id="PTHR11351">
    <property type="entry name" value="ACYL-COA DESATURASE"/>
    <property type="match status" value="1"/>
</dbReference>
<dbReference type="GO" id="GO:0016020">
    <property type="term" value="C:membrane"/>
    <property type="evidence" value="ECO:0007669"/>
    <property type="project" value="UniProtKB-SubCell"/>
</dbReference>
<feature type="transmembrane region" description="Helical" evidence="10">
    <location>
        <begin position="205"/>
        <end position="225"/>
    </location>
</feature>
<evidence type="ECO:0000256" key="10">
    <source>
        <dbReference type="SAM" id="Phobius"/>
    </source>
</evidence>
<keyword evidence="5 10" id="KW-1133">Transmembrane helix</keyword>
<feature type="domain" description="Fatty acid desaturase" evidence="11">
    <location>
        <begin position="58"/>
        <end position="282"/>
    </location>
</feature>
<name>A0A1H8A5C7_STIAU</name>
<feature type="transmembrane region" description="Helical" evidence="10">
    <location>
        <begin position="53"/>
        <end position="71"/>
    </location>
</feature>
<evidence type="ECO:0000313" key="13">
    <source>
        <dbReference type="Proteomes" id="UP000182719"/>
    </source>
</evidence>
<dbReference type="RefSeq" id="WP_083423469.1">
    <property type="nucleotide sequence ID" value="NZ_FOAP01000020.1"/>
</dbReference>
<accession>A0A1H8A5C7</accession>
<evidence type="ECO:0000256" key="2">
    <source>
        <dbReference type="ARBA" id="ARBA00008749"/>
    </source>
</evidence>
<dbReference type="GO" id="GO:0016717">
    <property type="term" value="F:oxidoreductase activity, acting on paired donors, with oxidation of a pair of donors resulting in the reduction of molecular oxygen to two molecules of water"/>
    <property type="evidence" value="ECO:0007669"/>
    <property type="project" value="InterPro"/>
</dbReference>
<reference evidence="13" key="1">
    <citation type="submission" date="2016-10" db="EMBL/GenBank/DDBJ databases">
        <authorList>
            <person name="Varghese N."/>
            <person name="Submissions S."/>
        </authorList>
    </citation>
    <scope>NUCLEOTIDE SEQUENCE [LARGE SCALE GENOMIC DNA]</scope>
    <source>
        <strain evidence="13">DSM 17044</strain>
    </source>
</reference>
<dbReference type="PRINTS" id="PR00075">
    <property type="entry name" value="FACDDSATRASE"/>
</dbReference>
<dbReference type="Proteomes" id="UP000182719">
    <property type="component" value="Unassembled WGS sequence"/>
</dbReference>
<dbReference type="CDD" id="cd03505">
    <property type="entry name" value="Delta9-FADS-like"/>
    <property type="match status" value="1"/>
</dbReference>
<keyword evidence="6" id="KW-0560">Oxidoreductase</keyword>
<dbReference type="InterPro" id="IPR015876">
    <property type="entry name" value="Acyl-CoA_DS"/>
</dbReference>
<feature type="transmembrane region" description="Helical" evidence="10">
    <location>
        <begin position="28"/>
        <end position="47"/>
    </location>
</feature>
<dbReference type="EMBL" id="FOAP01000020">
    <property type="protein sequence ID" value="SEM65124.1"/>
    <property type="molecule type" value="Genomic_DNA"/>
</dbReference>
<feature type="transmembrane region" description="Helical" evidence="10">
    <location>
        <begin position="92"/>
        <end position="111"/>
    </location>
</feature>
<keyword evidence="3 10" id="KW-0812">Transmembrane</keyword>
<evidence type="ECO:0000256" key="1">
    <source>
        <dbReference type="ARBA" id="ARBA00004141"/>
    </source>
</evidence>
<evidence type="ECO:0000256" key="5">
    <source>
        <dbReference type="ARBA" id="ARBA00022989"/>
    </source>
</evidence>
<keyword evidence="4" id="KW-0276">Fatty acid metabolism</keyword>
<dbReference type="Pfam" id="PF00487">
    <property type="entry name" value="FA_desaturase"/>
    <property type="match status" value="1"/>
</dbReference>
<evidence type="ECO:0000256" key="4">
    <source>
        <dbReference type="ARBA" id="ARBA00022832"/>
    </source>
</evidence>
<evidence type="ECO:0000256" key="9">
    <source>
        <dbReference type="ARBA" id="ARBA00023136"/>
    </source>
</evidence>
<organism evidence="12 13">
    <name type="scientific">Stigmatella aurantiaca</name>
    <dbReference type="NCBI Taxonomy" id="41"/>
    <lineage>
        <taxon>Bacteria</taxon>
        <taxon>Pseudomonadati</taxon>
        <taxon>Myxococcota</taxon>
        <taxon>Myxococcia</taxon>
        <taxon>Myxococcales</taxon>
        <taxon>Cystobacterineae</taxon>
        <taxon>Archangiaceae</taxon>
        <taxon>Stigmatella</taxon>
    </lineage>
</organism>
<evidence type="ECO:0000313" key="12">
    <source>
        <dbReference type="EMBL" id="SEM65124.1"/>
    </source>
</evidence>
<comment type="subcellular location">
    <subcellularLocation>
        <location evidence="1">Membrane</location>
        <topology evidence="1">Multi-pass membrane protein</topology>
    </subcellularLocation>
</comment>
<gene>
    <name evidence="12" type="ORF">SAMN05444354_12087</name>
</gene>
<sequence>MSENLQAAALSGSGGHERLSKSSLLRHSLVILFPVVGTLVALGLWWSGLAVPTAVDFLLLGVFYVLNILGMELAYHRYFTHRSFRAPRAVELALAVLGSLSYVGPIIWWVAIHRIHHKNTDQQGDPHSPWWPQHPGRLRRLYHAHVGWLLDARCARPEQWGRYAMDLYKDPVLFKFHMMYDYWLVLGLAIPAAIGGLLHGSLQGVLLGFLWGGTVRVFLATNAIWSVNSVGHALGGRSPLETRDHSRNSFWQAIVTLGAGWHNNHHTFPSYAVTSLRWWQVDLTGLLIRALAFFRLTRDVHMPNTASVEAKKKKPLATT</sequence>
<evidence type="ECO:0000256" key="8">
    <source>
        <dbReference type="ARBA" id="ARBA00023098"/>
    </source>
</evidence>